<sequence length="250" mass="28062">MPQRRLADRRWRPELHAMVLGATVTNYGLNDVALMGISAARQHGPLPRAVVFVKRHMERLEVERFDNDLVTSWVTEMEQTLLDAADRSAFGGLTEDSAREIVRTLALRAGWDRASELSREQHKHATTAPPSNSANRTRVLDLDELAEATDTFDADDAQVQRDHPIDHRSLRSPAMHPSRPAPQPFPLFPSELGTETASDVLNVGFRSRSIPTTPLNWPNTPVPIDTTWYLKRSTLINGRTSLIDVALLMF</sequence>
<name>A0ABN1S2N2_9ACTN</name>
<reference evidence="2 3" key="1">
    <citation type="journal article" date="2019" name="Int. J. Syst. Evol. Microbiol.">
        <title>The Global Catalogue of Microorganisms (GCM) 10K type strain sequencing project: providing services to taxonomists for standard genome sequencing and annotation.</title>
        <authorList>
            <consortium name="The Broad Institute Genomics Platform"/>
            <consortium name="The Broad Institute Genome Sequencing Center for Infectious Disease"/>
            <person name="Wu L."/>
            <person name="Ma J."/>
        </authorList>
    </citation>
    <scope>NUCLEOTIDE SEQUENCE [LARGE SCALE GENOMIC DNA]</scope>
    <source>
        <strain evidence="2 3">JCM 10696</strain>
    </source>
</reference>
<evidence type="ECO:0000256" key="1">
    <source>
        <dbReference type="SAM" id="MobiDB-lite"/>
    </source>
</evidence>
<accession>A0ABN1S2N2</accession>
<feature type="region of interest" description="Disordered" evidence="1">
    <location>
        <begin position="117"/>
        <end position="137"/>
    </location>
</feature>
<gene>
    <name evidence="2" type="ORF">GCM10009550_79190</name>
</gene>
<proteinExistence type="predicted"/>
<organism evidence="2 3">
    <name type="scientific">Actinocorallia libanotica</name>
    <dbReference type="NCBI Taxonomy" id="46162"/>
    <lineage>
        <taxon>Bacteria</taxon>
        <taxon>Bacillati</taxon>
        <taxon>Actinomycetota</taxon>
        <taxon>Actinomycetes</taxon>
        <taxon>Streptosporangiales</taxon>
        <taxon>Thermomonosporaceae</taxon>
        <taxon>Actinocorallia</taxon>
    </lineage>
</organism>
<dbReference type="Proteomes" id="UP001500665">
    <property type="component" value="Unassembled WGS sequence"/>
</dbReference>
<evidence type="ECO:0000313" key="2">
    <source>
        <dbReference type="EMBL" id="GAA0971036.1"/>
    </source>
</evidence>
<protein>
    <submittedName>
        <fullName evidence="2">Uncharacterized protein</fullName>
    </submittedName>
</protein>
<dbReference type="EMBL" id="BAAAHH010000087">
    <property type="protein sequence ID" value="GAA0971036.1"/>
    <property type="molecule type" value="Genomic_DNA"/>
</dbReference>
<comment type="caution">
    <text evidence="2">The sequence shown here is derived from an EMBL/GenBank/DDBJ whole genome shotgun (WGS) entry which is preliminary data.</text>
</comment>
<evidence type="ECO:0000313" key="3">
    <source>
        <dbReference type="Proteomes" id="UP001500665"/>
    </source>
</evidence>
<keyword evidence="3" id="KW-1185">Reference proteome</keyword>
<dbReference type="RefSeq" id="WP_344248135.1">
    <property type="nucleotide sequence ID" value="NZ_BAAAHH010000087.1"/>
</dbReference>